<organism evidence="1 2">
    <name type="scientific">Scylla paramamosain</name>
    <name type="common">Mud crab</name>
    <dbReference type="NCBI Taxonomy" id="85552"/>
    <lineage>
        <taxon>Eukaryota</taxon>
        <taxon>Metazoa</taxon>
        <taxon>Ecdysozoa</taxon>
        <taxon>Arthropoda</taxon>
        <taxon>Crustacea</taxon>
        <taxon>Multicrustacea</taxon>
        <taxon>Malacostraca</taxon>
        <taxon>Eumalacostraca</taxon>
        <taxon>Eucarida</taxon>
        <taxon>Decapoda</taxon>
        <taxon>Pleocyemata</taxon>
        <taxon>Brachyura</taxon>
        <taxon>Eubrachyura</taxon>
        <taxon>Portunoidea</taxon>
        <taxon>Portunidae</taxon>
        <taxon>Portuninae</taxon>
        <taxon>Scylla</taxon>
    </lineage>
</organism>
<reference evidence="1 2" key="1">
    <citation type="submission" date="2023-03" db="EMBL/GenBank/DDBJ databases">
        <title>High-quality genome of Scylla paramamosain provides insights in environmental adaptation.</title>
        <authorList>
            <person name="Zhang L."/>
        </authorList>
    </citation>
    <scope>NUCLEOTIDE SEQUENCE [LARGE SCALE GENOMIC DNA]</scope>
    <source>
        <strain evidence="1">LZ_2023a</strain>
        <tissue evidence="1">Muscle</tissue>
    </source>
</reference>
<accession>A0AAW0TTS9</accession>
<evidence type="ECO:0000313" key="1">
    <source>
        <dbReference type="EMBL" id="KAK8390563.1"/>
    </source>
</evidence>
<protein>
    <submittedName>
        <fullName evidence="1">Uncharacterized protein</fullName>
    </submittedName>
</protein>
<keyword evidence="2" id="KW-1185">Reference proteome</keyword>
<dbReference type="EMBL" id="JARAKH010000025">
    <property type="protein sequence ID" value="KAK8390563.1"/>
    <property type="molecule type" value="Genomic_DNA"/>
</dbReference>
<gene>
    <name evidence="1" type="ORF">O3P69_010330</name>
</gene>
<sequence length="215" mass="24522">MNGGEGRELVSCGACLVCSISLTFKQVLDYSDTHTGYSPIYVPRVITLRPRKVPLRLVATGPLLTSAMGPLNAGWPQRGHSRSKISELLKVTEQLVRTVRRELISSNYDCEGAAERKHHSRRSDTVRDAEFVTQLRAMVDEDPSRSMRSIARELQVSEGTMQEDRFKKSKMLNKLKFPLENDMLWFFSDEKNFCKDQTHNSQNNRLSVPRMCQEA</sequence>
<proteinExistence type="predicted"/>
<name>A0AAW0TTS9_SCYPA</name>
<dbReference type="AlphaFoldDB" id="A0AAW0TTS9"/>
<comment type="caution">
    <text evidence="1">The sequence shown here is derived from an EMBL/GenBank/DDBJ whole genome shotgun (WGS) entry which is preliminary data.</text>
</comment>
<dbReference type="Proteomes" id="UP001487740">
    <property type="component" value="Unassembled WGS sequence"/>
</dbReference>
<evidence type="ECO:0000313" key="2">
    <source>
        <dbReference type="Proteomes" id="UP001487740"/>
    </source>
</evidence>